<dbReference type="EMBL" id="SRLO01000217">
    <property type="protein sequence ID" value="TNN66534.1"/>
    <property type="molecule type" value="Genomic_DNA"/>
</dbReference>
<evidence type="ECO:0000313" key="2">
    <source>
        <dbReference type="EMBL" id="TNN66534.1"/>
    </source>
</evidence>
<organism evidence="2 3">
    <name type="scientific">Liparis tanakae</name>
    <name type="common">Tanaka's snailfish</name>
    <dbReference type="NCBI Taxonomy" id="230148"/>
    <lineage>
        <taxon>Eukaryota</taxon>
        <taxon>Metazoa</taxon>
        <taxon>Chordata</taxon>
        <taxon>Craniata</taxon>
        <taxon>Vertebrata</taxon>
        <taxon>Euteleostomi</taxon>
        <taxon>Actinopterygii</taxon>
        <taxon>Neopterygii</taxon>
        <taxon>Teleostei</taxon>
        <taxon>Neoteleostei</taxon>
        <taxon>Acanthomorphata</taxon>
        <taxon>Eupercaria</taxon>
        <taxon>Perciformes</taxon>
        <taxon>Cottioidei</taxon>
        <taxon>Cottales</taxon>
        <taxon>Liparidae</taxon>
        <taxon>Liparis</taxon>
    </lineage>
</organism>
<proteinExistence type="predicted"/>
<protein>
    <submittedName>
        <fullName evidence="2">Uncharacterized protein</fullName>
    </submittedName>
</protein>
<evidence type="ECO:0000313" key="3">
    <source>
        <dbReference type="Proteomes" id="UP000314294"/>
    </source>
</evidence>
<name>A0A4Z2HNJ4_9TELE</name>
<accession>A0A4Z2HNJ4</accession>
<comment type="caution">
    <text evidence="2">The sequence shown here is derived from an EMBL/GenBank/DDBJ whole genome shotgun (WGS) entry which is preliminary data.</text>
</comment>
<feature type="region of interest" description="Disordered" evidence="1">
    <location>
        <begin position="128"/>
        <end position="158"/>
    </location>
</feature>
<sequence length="158" mass="17397">MCVFEFKQGEKGTDGRANQQLGSLFCSVILKADPKLIFLLRRVRKGKVPEEAQVRRSDEAAMCLYPEAPTPQAPAERRTQNSSSALRLLLHLSCSRRSTHSATVRSPCTLLSRVRTFTVSLVLSFSPTTETRGGEQSGQYGERVGEGATTSKERGRGH</sequence>
<dbReference type="AlphaFoldDB" id="A0A4Z2HNJ4"/>
<dbReference type="Proteomes" id="UP000314294">
    <property type="component" value="Unassembled WGS sequence"/>
</dbReference>
<evidence type="ECO:0000256" key="1">
    <source>
        <dbReference type="SAM" id="MobiDB-lite"/>
    </source>
</evidence>
<keyword evidence="3" id="KW-1185">Reference proteome</keyword>
<reference evidence="2 3" key="1">
    <citation type="submission" date="2019-03" db="EMBL/GenBank/DDBJ databases">
        <title>First draft genome of Liparis tanakae, snailfish: a comprehensive survey of snailfish specific genes.</title>
        <authorList>
            <person name="Kim W."/>
            <person name="Song I."/>
            <person name="Jeong J.-H."/>
            <person name="Kim D."/>
            <person name="Kim S."/>
            <person name="Ryu S."/>
            <person name="Song J.Y."/>
            <person name="Lee S.K."/>
        </authorList>
    </citation>
    <scope>NUCLEOTIDE SEQUENCE [LARGE SCALE GENOMIC DNA]</scope>
    <source>
        <tissue evidence="2">Muscle</tissue>
    </source>
</reference>
<gene>
    <name evidence="2" type="ORF">EYF80_023220</name>
</gene>